<proteinExistence type="predicted"/>
<sequence>MLPTKEAPKLDPFVILIPERDGKPPYKRFDLDIDIQYLGLTPEDLNSISIETIRTLAEWKLDAEMRSVS</sequence>
<evidence type="ECO:0000313" key="1">
    <source>
        <dbReference type="EMBL" id="OGG35302.1"/>
    </source>
</evidence>
<accession>A0A1F6BEW0</accession>
<dbReference type="STRING" id="1798401.A2363_02720"/>
<protein>
    <submittedName>
        <fullName evidence="1">Uncharacterized protein</fullName>
    </submittedName>
</protein>
<reference evidence="1 2" key="1">
    <citation type="journal article" date="2016" name="Nat. Commun.">
        <title>Thousands of microbial genomes shed light on interconnected biogeochemical processes in an aquifer system.</title>
        <authorList>
            <person name="Anantharaman K."/>
            <person name="Brown C.T."/>
            <person name="Hug L.A."/>
            <person name="Sharon I."/>
            <person name="Castelle C.J."/>
            <person name="Probst A.J."/>
            <person name="Thomas B.C."/>
            <person name="Singh A."/>
            <person name="Wilkins M.J."/>
            <person name="Karaoz U."/>
            <person name="Brodie E.L."/>
            <person name="Williams K.H."/>
            <person name="Hubbard S.S."/>
            <person name="Banfield J.F."/>
        </authorList>
    </citation>
    <scope>NUCLEOTIDE SEQUENCE [LARGE SCALE GENOMIC DNA]</scope>
</reference>
<comment type="caution">
    <text evidence="1">The sequence shown here is derived from an EMBL/GenBank/DDBJ whole genome shotgun (WGS) entry which is preliminary data.</text>
</comment>
<name>A0A1F6BEW0_9BACT</name>
<dbReference type="AlphaFoldDB" id="A0A1F6BEW0"/>
<evidence type="ECO:0000313" key="2">
    <source>
        <dbReference type="Proteomes" id="UP000176186"/>
    </source>
</evidence>
<organism evidence="1 2">
    <name type="scientific">Candidatus Gottesmanbacteria bacterium RIFOXYB1_FULL_47_11</name>
    <dbReference type="NCBI Taxonomy" id="1798401"/>
    <lineage>
        <taxon>Bacteria</taxon>
        <taxon>Candidatus Gottesmaniibacteriota</taxon>
    </lineage>
</organism>
<dbReference type="EMBL" id="MFKE01000016">
    <property type="protein sequence ID" value="OGG35302.1"/>
    <property type="molecule type" value="Genomic_DNA"/>
</dbReference>
<dbReference type="Proteomes" id="UP000176186">
    <property type="component" value="Unassembled WGS sequence"/>
</dbReference>
<gene>
    <name evidence="1" type="ORF">A2363_02720</name>
</gene>